<dbReference type="GO" id="GO:0016787">
    <property type="term" value="F:hydrolase activity"/>
    <property type="evidence" value="ECO:0007669"/>
    <property type="project" value="UniProtKB-KW"/>
</dbReference>
<dbReference type="InterPro" id="IPR029058">
    <property type="entry name" value="AB_hydrolase_fold"/>
</dbReference>
<dbReference type="AlphaFoldDB" id="A0A318TW08"/>
<proteinExistence type="predicted"/>
<feature type="domain" description="Serine aminopeptidase S33" evidence="1">
    <location>
        <begin position="27"/>
        <end position="289"/>
    </location>
</feature>
<dbReference type="SUPFAM" id="SSF53474">
    <property type="entry name" value="alpha/beta-Hydrolases"/>
    <property type="match status" value="1"/>
</dbReference>
<dbReference type="InterPro" id="IPR022742">
    <property type="entry name" value="Hydrolase_4"/>
</dbReference>
<comment type="caution">
    <text evidence="2">The sequence shown here is derived from an EMBL/GenBank/DDBJ whole genome shotgun (WGS) entry which is preliminary data.</text>
</comment>
<keyword evidence="3" id="KW-1185">Reference proteome</keyword>
<dbReference type="Pfam" id="PF12146">
    <property type="entry name" value="Hydrolase_4"/>
    <property type="match status" value="1"/>
</dbReference>
<dbReference type="PANTHER" id="PTHR11614">
    <property type="entry name" value="PHOSPHOLIPASE-RELATED"/>
    <property type="match status" value="1"/>
</dbReference>
<reference evidence="2 3" key="1">
    <citation type="submission" date="2018-06" db="EMBL/GenBank/DDBJ databases">
        <title>Genomic Encyclopedia of Archaeal and Bacterial Type Strains, Phase II (KMG-II): from individual species to whole genera.</title>
        <authorList>
            <person name="Goeker M."/>
        </authorList>
    </citation>
    <scope>NUCLEOTIDE SEQUENCE [LARGE SCALE GENOMIC DNA]</scope>
    <source>
        <strain evidence="2 3">KACC 16626</strain>
    </source>
</reference>
<accession>A0A318TW08</accession>
<dbReference type="RefSeq" id="WP_235867637.1">
    <property type="nucleotide sequence ID" value="NZ_PYWJ01000004.1"/>
</dbReference>
<evidence type="ECO:0000259" key="1">
    <source>
        <dbReference type="Pfam" id="PF12146"/>
    </source>
</evidence>
<dbReference type="InterPro" id="IPR051044">
    <property type="entry name" value="MAG_DAG_Lipase"/>
</dbReference>
<gene>
    <name evidence="2" type="ORF">BJ095_11286</name>
</gene>
<name>A0A318TW08_9BACL</name>
<protein>
    <submittedName>
        <fullName evidence="2">Alpha-beta hydrolase superfamily lysophospholipase</fullName>
    </submittedName>
</protein>
<organism evidence="2 3">
    <name type="scientific">Ureibacillus chungkukjangi</name>
    <dbReference type="NCBI Taxonomy" id="1202712"/>
    <lineage>
        <taxon>Bacteria</taxon>
        <taxon>Bacillati</taxon>
        <taxon>Bacillota</taxon>
        <taxon>Bacilli</taxon>
        <taxon>Bacillales</taxon>
        <taxon>Caryophanaceae</taxon>
        <taxon>Ureibacillus</taxon>
    </lineage>
</organism>
<dbReference type="Gene3D" id="3.40.50.1820">
    <property type="entry name" value="alpha/beta hydrolase"/>
    <property type="match status" value="1"/>
</dbReference>
<evidence type="ECO:0000313" key="3">
    <source>
        <dbReference type="Proteomes" id="UP000247416"/>
    </source>
</evidence>
<sequence length="304" mass="34213">MVEHAEILQMDDGHQVYVRIYKPKGTPIGNFHILHGMAEHGGRYEAFAQNLTSQGYFVTAHDHRGHGQTAEINGQLGYFGDEGGFQRVVDDVFDIIQHYSVDPNNQEIVLFGHSMGSFIARRFIQLYSGMIDKCILCGTGATTALHQIGNTVARSLCSLNGKNVQSPIMNELSFNSFSRSVLNPKTIYDWLCSNEEEVEKYMKDPYCGFIPTNQYFVDLTDGLLVINQKEEIKNIRKDLPILLISGSEDPVGSKGSGVFKVAKGMNEAGLTDVVVYLFEGMRHEILKEINRKHVYSVITRWLNR</sequence>
<keyword evidence="2" id="KW-0378">Hydrolase</keyword>
<dbReference type="EMBL" id="QJTJ01000012">
    <property type="protein sequence ID" value="PYF06125.1"/>
    <property type="molecule type" value="Genomic_DNA"/>
</dbReference>
<evidence type="ECO:0000313" key="2">
    <source>
        <dbReference type="EMBL" id="PYF06125.1"/>
    </source>
</evidence>
<dbReference type="Proteomes" id="UP000247416">
    <property type="component" value="Unassembled WGS sequence"/>
</dbReference>